<organism evidence="2 3">
    <name type="scientific">Scopulibacillus darangshiensis</name>
    <dbReference type="NCBI Taxonomy" id="442528"/>
    <lineage>
        <taxon>Bacteria</taxon>
        <taxon>Bacillati</taxon>
        <taxon>Bacillota</taxon>
        <taxon>Bacilli</taxon>
        <taxon>Bacillales</taxon>
        <taxon>Sporolactobacillaceae</taxon>
        <taxon>Scopulibacillus</taxon>
    </lineage>
</organism>
<proteinExistence type="predicted"/>
<dbReference type="GO" id="GO:0016020">
    <property type="term" value="C:membrane"/>
    <property type="evidence" value="ECO:0007669"/>
    <property type="project" value="InterPro"/>
</dbReference>
<protein>
    <recommendedName>
        <fullName evidence="4">AbrB family transcriptional regulator</fullName>
    </recommendedName>
</protein>
<dbReference type="InterPro" id="IPR007820">
    <property type="entry name" value="AbrB_fam"/>
</dbReference>
<dbReference type="InterPro" id="IPR017516">
    <property type="entry name" value="AbrB_dup"/>
</dbReference>
<dbReference type="PIRSF" id="PIRSF038991">
    <property type="entry name" value="Protein_AbrB"/>
    <property type="match status" value="1"/>
</dbReference>
<feature type="transmembrane region" description="Helical" evidence="1">
    <location>
        <begin position="223"/>
        <end position="240"/>
    </location>
</feature>
<feature type="transmembrane region" description="Helical" evidence="1">
    <location>
        <begin position="252"/>
        <end position="272"/>
    </location>
</feature>
<keyword evidence="1" id="KW-0472">Membrane</keyword>
<feature type="transmembrane region" description="Helical" evidence="1">
    <location>
        <begin position="195"/>
        <end position="216"/>
    </location>
</feature>
<feature type="transmembrane region" description="Helical" evidence="1">
    <location>
        <begin position="341"/>
        <end position="364"/>
    </location>
</feature>
<evidence type="ECO:0008006" key="4">
    <source>
        <dbReference type="Google" id="ProtNLM"/>
    </source>
</evidence>
<reference evidence="2 3" key="1">
    <citation type="submission" date="2019-03" db="EMBL/GenBank/DDBJ databases">
        <title>Genomic Encyclopedia of Type Strains, Phase IV (KMG-IV): sequencing the most valuable type-strain genomes for metagenomic binning, comparative biology and taxonomic classification.</title>
        <authorList>
            <person name="Goeker M."/>
        </authorList>
    </citation>
    <scope>NUCLEOTIDE SEQUENCE [LARGE SCALE GENOMIC DNA]</scope>
    <source>
        <strain evidence="2 3">DSM 19377</strain>
    </source>
</reference>
<keyword evidence="3" id="KW-1185">Reference proteome</keyword>
<comment type="caution">
    <text evidence="2">The sequence shown here is derived from an EMBL/GenBank/DDBJ whole genome shotgun (WGS) entry which is preliminary data.</text>
</comment>
<feature type="transmembrane region" description="Helical" evidence="1">
    <location>
        <begin position="156"/>
        <end position="175"/>
    </location>
</feature>
<feature type="transmembrane region" description="Helical" evidence="1">
    <location>
        <begin position="7"/>
        <end position="25"/>
    </location>
</feature>
<feature type="transmembrane region" description="Helical" evidence="1">
    <location>
        <begin position="93"/>
        <end position="115"/>
    </location>
</feature>
<dbReference type="Pfam" id="PF05145">
    <property type="entry name" value="AbrB"/>
    <property type="match status" value="1"/>
</dbReference>
<feature type="transmembrane region" description="Helical" evidence="1">
    <location>
        <begin position="31"/>
        <end position="51"/>
    </location>
</feature>
<dbReference type="NCBIfam" id="TIGR03082">
    <property type="entry name" value="Gneg_AbrB_dup"/>
    <property type="match status" value="2"/>
</dbReference>
<feature type="transmembrane region" description="Helical" evidence="1">
    <location>
        <begin position="284"/>
        <end position="304"/>
    </location>
</feature>
<accession>A0A4R2NYB0</accession>
<keyword evidence="1" id="KW-0812">Transmembrane</keyword>
<dbReference type="GO" id="GO:0010468">
    <property type="term" value="P:regulation of gene expression"/>
    <property type="evidence" value="ECO:0007669"/>
    <property type="project" value="InterPro"/>
</dbReference>
<dbReference type="OrthoDB" id="5460360at2"/>
<evidence type="ECO:0000313" key="3">
    <source>
        <dbReference type="Proteomes" id="UP000295416"/>
    </source>
</evidence>
<name>A0A4R2NYB0_9BACL</name>
<evidence type="ECO:0000256" key="1">
    <source>
        <dbReference type="SAM" id="Phobius"/>
    </source>
</evidence>
<sequence length="380" mass="40776">MGKVKSIMLNVWFILISSIGGYLFTLAGMSIGWMVGTLLFAGILSFWRPAFLKLGSGQKGAKNYWLLIGQFILGIELGQKINVSVLSTFKENWLTIAIMLLLSIIFSLLSGVVLWKLGKTDMLTSFFGTTPGGLSAMSGIAAEAGANTAVVSIIQLIRVFLVVGTIPMMVSFLSPGHSAQTAAMTEPASAVHQGMATQLTLTFILVLAALAGRYAAKLLRFPAPWLLGSMLGVAVIKPLTEALAGAPVFPWWPHWFIILSQIFIGACIGSRLNKGMFKGLARVFIVGLLGSICFIITMLGYAYLVSKVTGMNLITSILAFSPGGIAEMATTSVVLHADSTFVVAVQVLRVMTICLILPPLFGFLTHRIDKKKHATSYHVS</sequence>
<evidence type="ECO:0000313" key="2">
    <source>
        <dbReference type="EMBL" id="TCP27072.1"/>
    </source>
</evidence>
<dbReference type="AlphaFoldDB" id="A0A4R2NYB0"/>
<gene>
    <name evidence="2" type="ORF">EV207_11850</name>
</gene>
<feature type="transmembrane region" description="Helical" evidence="1">
    <location>
        <begin position="63"/>
        <end position="81"/>
    </location>
</feature>
<dbReference type="Proteomes" id="UP000295416">
    <property type="component" value="Unassembled WGS sequence"/>
</dbReference>
<dbReference type="RefSeq" id="WP_132746549.1">
    <property type="nucleotide sequence ID" value="NZ_SLXK01000018.1"/>
</dbReference>
<dbReference type="PANTHER" id="PTHR38457:SF1">
    <property type="entry name" value="REGULATOR ABRB-RELATED"/>
    <property type="match status" value="1"/>
</dbReference>
<keyword evidence="1" id="KW-1133">Transmembrane helix</keyword>
<dbReference type="EMBL" id="SLXK01000018">
    <property type="protein sequence ID" value="TCP27072.1"/>
    <property type="molecule type" value="Genomic_DNA"/>
</dbReference>
<dbReference type="PANTHER" id="PTHR38457">
    <property type="entry name" value="REGULATOR ABRB-RELATED"/>
    <property type="match status" value="1"/>
</dbReference>